<gene>
    <name evidence="2" type="ORF">SNAT2548_LOCUS23170</name>
</gene>
<name>A0A812R9K6_9DINO</name>
<protein>
    <recommendedName>
        <fullName evidence="1">Laminin EGF-like domain-containing protein</fullName>
    </recommendedName>
</protein>
<organism evidence="2 3">
    <name type="scientific">Symbiodinium natans</name>
    <dbReference type="NCBI Taxonomy" id="878477"/>
    <lineage>
        <taxon>Eukaryota</taxon>
        <taxon>Sar</taxon>
        <taxon>Alveolata</taxon>
        <taxon>Dinophyceae</taxon>
        <taxon>Suessiales</taxon>
        <taxon>Symbiodiniaceae</taxon>
        <taxon>Symbiodinium</taxon>
    </lineage>
</organism>
<keyword evidence="3" id="KW-1185">Reference proteome</keyword>
<dbReference type="AlphaFoldDB" id="A0A812R9K6"/>
<sequence length="262" mass="28056">ETCETDVNFGLACGVHGVATDGICVCNVGYVGDTCADCAEGYLLAARLVDGQCVRLVLVGPPSGATQKYASLFDTTSSGKRYVYTRKFDTDLSGCGNAGCRPLNMSLRVRCDSAQCHSDLDDAAYTIGAALYDASGQRLCNGTVSREAQSATDWWLQLPLPSCPLLYPVTQAIYLATWTSKKVKVRWEKGPVDASISRGLQYRTTMDALPPAQLPSWRDLPCEGPNCNSESSCDCISGCTCRSWSGDFYGLIASLSLQTMGA</sequence>
<evidence type="ECO:0000313" key="2">
    <source>
        <dbReference type="EMBL" id="CAE7425738.1"/>
    </source>
</evidence>
<dbReference type="PROSITE" id="PS01248">
    <property type="entry name" value="EGF_LAM_1"/>
    <property type="match status" value="1"/>
</dbReference>
<evidence type="ECO:0000259" key="1">
    <source>
        <dbReference type="PROSITE" id="PS01248"/>
    </source>
</evidence>
<comment type="caution">
    <text evidence="2">The sequence shown here is derived from an EMBL/GenBank/DDBJ whole genome shotgun (WGS) entry which is preliminary data.</text>
</comment>
<feature type="domain" description="Laminin EGF-like" evidence="1">
    <location>
        <begin position="24"/>
        <end position="53"/>
    </location>
</feature>
<accession>A0A812R9K6</accession>
<dbReference type="InterPro" id="IPR002049">
    <property type="entry name" value="LE_dom"/>
</dbReference>
<reference evidence="2" key="1">
    <citation type="submission" date="2021-02" db="EMBL/GenBank/DDBJ databases">
        <authorList>
            <person name="Dougan E. K."/>
            <person name="Rhodes N."/>
            <person name="Thang M."/>
            <person name="Chan C."/>
        </authorList>
    </citation>
    <scope>NUCLEOTIDE SEQUENCE</scope>
</reference>
<evidence type="ECO:0000313" key="3">
    <source>
        <dbReference type="Proteomes" id="UP000604046"/>
    </source>
</evidence>
<dbReference type="Proteomes" id="UP000604046">
    <property type="component" value="Unassembled WGS sequence"/>
</dbReference>
<proteinExistence type="predicted"/>
<dbReference type="EMBL" id="CAJNDS010002312">
    <property type="protein sequence ID" value="CAE7425738.1"/>
    <property type="molecule type" value="Genomic_DNA"/>
</dbReference>
<dbReference type="OrthoDB" id="71260at2759"/>
<feature type="non-terminal residue" evidence="2">
    <location>
        <position position="262"/>
    </location>
</feature>